<dbReference type="SUPFAM" id="SSF46785">
    <property type="entry name" value="Winged helix' DNA-binding domain"/>
    <property type="match status" value="1"/>
</dbReference>
<keyword evidence="2" id="KW-0238">DNA-binding</keyword>
<keyword evidence="3" id="KW-0804">Transcription</keyword>
<evidence type="ECO:0000259" key="4">
    <source>
        <dbReference type="PROSITE" id="PS50995"/>
    </source>
</evidence>
<dbReference type="PANTHER" id="PTHR33164:SF43">
    <property type="entry name" value="HTH-TYPE TRANSCRIPTIONAL REPRESSOR YETL"/>
    <property type="match status" value="1"/>
</dbReference>
<dbReference type="GO" id="GO:0003677">
    <property type="term" value="F:DNA binding"/>
    <property type="evidence" value="ECO:0007669"/>
    <property type="project" value="UniProtKB-KW"/>
</dbReference>
<protein>
    <submittedName>
        <fullName evidence="5">MarR family transcriptional regulator</fullName>
    </submittedName>
</protein>
<evidence type="ECO:0000256" key="2">
    <source>
        <dbReference type="ARBA" id="ARBA00023125"/>
    </source>
</evidence>
<name>A0A8B3FMR3_9ACTN</name>
<keyword evidence="1" id="KW-0805">Transcription regulation</keyword>
<dbReference type="Pfam" id="PF12802">
    <property type="entry name" value="MarR_2"/>
    <property type="match status" value="1"/>
</dbReference>
<dbReference type="InterPro" id="IPR036390">
    <property type="entry name" value="WH_DNA-bd_sf"/>
</dbReference>
<dbReference type="AlphaFoldDB" id="A0A8B3FMR3"/>
<evidence type="ECO:0000256" key="1">
    <source>
        <dbReference type="ARBA" id="ARBA00023015"/>
    </source>
</evidence>
<organism evidence="5 6">
    <name type="scientific">Propionibacterium australiense</name>
    <dbReference type="NCBI Taxonomy" id="119981"/>
    <lineage>
        <taxon>Bacteria</taxon>
        <taxon>Bacillati</taxon>
        <taxon>Actinomycetota</taxon>
        <taxon>Actinomycetes</taxon>
        <taxon>Propionibacteriales</taxon>
        <taxon>Propionibacteriaceae</taxon>
        <taxon>Propionibacterium</taxon>
    </lineage>
</organism>
<dbReference type="PROSITE" id="PS50995">
    <property type="entry name" value="HTH_MARR_2"/>
    <property type="match status" value="1"/>
</dbReference>
<dbReference type="SMART" id="SM00347">
    <property type="entry name" value="HTH_MARR"/>
    <property type="match status" value="1"/>
</dbReference>
<reference evidence="5 6" key="1">
    <citation type="submission" date="2018-10" db="EMBL/GenBank/DDBJ databases">
        <title>Propionibacterium australiense Genome Sequencing and Assembly.</title>
        <authorList>
            <person name="Bernier A.-M."/>
            <person name="Bernard K."/>
        </authorList>
    </citation>
    <scope>NUCLEOTIDE SEQUENCE [LARGE SCALE GENOMIC DNA]</scope>
    <source>
        <strain evidence="5 6">NML98A078</strain>
    </source>
</reference>
<dbReference type="InterPro" id="IPR000835">
    <property type="entry name" value="HTH_MarR-typ"/>
</dbReference>
<evidence type="ECO:0000256" key="3">
    <source>
        <dbReference type="ARBA" id="ARBA00023163"/>
    </source>
</evidence>
<dbReference type="PROSITE" id="PS01117">
    <property type="entry name" value="HTH_MARR_1"/>
    <property type="match status" value="1"/>
</dbReference>
<gene>
    <name evidence="5" type="ORF">D7U36_05335</name>
</gene>
<dbReference type="OrthoDB" id="69852at2"/>
<dbReference type="InterPro" id="IPR036388">
    <property type="entry name" value="WH-like_DNA-bd_sf"/>
</dbReference>
<dbReference type="Proteomes" id="UP000279336">
    <property type="component" value="Unassembled WGS sequence"/>
</dbReference>
<dbReference type="GO" id="GO:0006950">
    <property type="term" value="P:response to stress"/>
    <property type="evidence" value="ECO:0007669"/>
    <property type="project" value="TreeGrafter"/>
</dbReference>
<accession>A0A8B3FMR3</accession>
<dbReference type="Gene3D" id="1.10.10.10">
    <property type="entry name" value="Winged helix-like DNA-binding domain superfamily/Winged helix DNA-binding domain"/>
    <property type="match status" value="1"/>
</dbReference>
<evidence type="ECO:0000313" key="6">
    <source>
        <dbReference type="Proteomes" id="UP000279336"/>
    </source>
</evidence>
<sequence>MFVGGLSLRSHMTNRSMSGELKALDIALGKAMSQALAAGPVPYGQAGVLQFLNEHRDRGVSQRQIERHFGISNPAASGIVKRLEAKELVQVTVDPADRRRHNVSITPDGIEAMRKADECIALVDERIFAGLSDRDRAEARRLVSLMKKNLTQNS</sequence>
<dbReference type="InterPro" id="IPR023187">
    <property type="entry name" value="Tscrpt_reg_MarR-type_CS"/>
</dbReference>
<dbReference type="EMBL" id="RCIW01000007">
    <property type="protein sequence ID" value="RLP10714.1"/>
    <property type="molecule type" value="Genomic_DNA"/>
</dbReference>
<dbReference type="GO" id="GO:0003700">
    <property type="term" value="F:DNA-binding transcription factor activity"/>
    <property type="evidence" value="ECO:0007669"/>
    <property type="project" value="InterPro"/>
</dbReference>
<dbReference type="InterPro" id="IPR039422">
    <property type="entry name" value="MarR/SlyA-like"/>
</dbReference>
<feature type="domain" description="HTH marR-type" evidence="4">
    <location>
        <begin position="14"/>
        <end position="151"/>
    </location>
</feature>
<proteinExistence type="predicted"/>
<dbReference type="PANTHER" id="PTHR33164">
    <property type="entry name" value="TRANSCRIPTIONAL REGULATOR, MARR FAMILY"/>
    <property type="match status" value="1"/>
</dbReference>
<evidence type="ECO:0000313" key="5">
    <source>
        <dbReference type="EMBL" id="RLP10714.1"/>
    </source>
</evidence>
<comment type="caution">
    <text evidence="5">The sequence shown here is derived from an EMBL/GenBank/DDBJ whole genome shotgun (WGS) entry which is preliminary data.</text>
</comment>